<evidence type="ECO:0000313" key="2">
    <source>
        <dbReference type="EMBL" id="UTF55641.1"/>
    </source>
</evidence>
<dbReference type="RefSeq" id="WP_254160884.1">
    <property type="nucleotide sequence ID" value="NZ_CP100356.1"/>
</dbReference>
<gene>
    <name evidence="2" type="ORF">NGM29_19795</name>
</gene>
<dbReference type="AlphaFoldDB" id="A0A9E7NE36"/>
<evidence type="ECO:0000313" key="3">
    <source>
        <dbReference type="Proteomes" id="UP001056855"/>
    </source>
</evidence>
<organism evidence="2 3">
    <name type="scientific">Natronosalvus rutilus</name>
    <dbReference type="NCBI Taxonomy" id="2953753"/>
    <lineage>
        <taxon>Archaea</taxon>
        <taxon>Methanobacteriati</taxon>
        <taxon>Methanobacteriota</taxon>
        <taxon>Stenosarchaea group</taxon>
        <taxon>Halobacteria</taxon>
        <taxon>Halobacteriales</taxon>
        <taxon>Natrialbaceae</taxon>
        <taxon>Natronosalvus</taxon>
    </lineage>
</organism>
<keyword evidence="3" id="KW-1185">Reference proteome</keyword>
<protein>
    <submittedName>
        <fullName evidence="2">PQQ-like beta-propeller repeat protein</fullName>
    </submittedName>
</protein>
<feature type="domain" description="Pyrrolo-quinoline quinone repeat" evidence="1">
    <location>
        <begin position="127"/>
        <end position="266"/>
    </location>
</feature>
<dbReference type="SUPFAM" id="SSF50998">
    <property type="entry name" value="Quinoprotein alcohol dehydrogenase-like"/>
    <property type="match status" value="2"/>
</dbReference>
<dbReference type="Gene3D" id="2.40.10.480">
    <property type="match status" value="1"/>
</dbReference>
<keyword evidence="2" id="KW-0614">Plasmid</keyword>
<dbReference type="Gene3D" id="3.40.720.10">
    <property type="entry name" value="Alkaline Phosphatase, subunit A"/>
    <property type="match status" value="1"/>
</dbReference>
<dbReference type="InterPro" id="IPR017850">
    <property type="entry name" value="Alkaline_phosphatase_core_sf"/>
</dbReference>
<dbReference type="InterPro" id="IPR002372">
    <property type="entry name" value="PQQ_rpt_dom"/>
</dbReference>
<dbReference type="InterPro" id="IPR018391">
    <property type="entry name" value="PQQ_b-propeller_rpt"/>
</dbReference>
<dbReference type="KEGG" id="sawl:NGM29_19795"/>
<proteinExistence type="predicted"/>
<dbReference type="PANTHER" id="PTHR34512:SF30">
    <property type="entry name" value="OUTER MEMBRANE PROTEIN ASSEMBLY FACTOR BAMB"/>
    <property type="match status" value="1"/>
</dbReference>
<dbReference type="Pfam" id="PF13360">
    <property type="entry name" value="PQQ_2"/>
    <property type="match status" value="3"/>
</dbReference>
<dbReference type="EMBL" id="CP100356">
    <property type="protein sequence ID" value="UTF55641.1"/>
    <property type="molecule type" value="Genomic_DNA"/>
</dbReference>
<dbReference type="SMART" id="SM00564">
    <property type="entry name" value="PQQ"/>
    <property type="match status" value="9"/>
</dbReference>
<dbReference type="InterPro" id="IPR015943">
    <property type="entry name" value="WD40/YVTN_repeat-like_dom_sf"/>
</dbReference>
<dbReference type="PANTHER" id="PTHR34512">
    <property type="entry name" value="CELL SURFACE PROTEIN"/>
    <property type="match status" value="1"/>
</dbReference>
<evidence type="ECO:0000259" key="1">
    <source>
        <dbReference type="Pfam" id="PF13360"/>
    </source>
</evidence>
<reference evidence="2" key="1">
    <citation type="submission" date="2022-06" db="EMBL/GenBank/DDBJ databases">
        <title>Diverse halophilic archaea isolated from saline environments.</title>
        <authorList>
            <person name="Cui H.-L."/>
        </authorList>
    </citation>
    <scope>NUCLEOTIDE SEQUENCE</scope>
    <source>
        <strain evidence="2">WLHS1</strain>
        <plasmid evidence="2">unnamed1</plasmid>
    </source>
</reference>
<accession>A0A9E7NE36</accession>
<feature type="domain" description="Pyrrolo-quinoline quinone repeat" evidence="1">
    <location>
        <begin position="348"/>
        <end position="436"/>
    </location>
</feature>
<dbReference type="InterPro" id="IPR011047">
    <property type="entry name" value="Quinoprotein_ADH-like_sf"/>
</dbReference>
<dbReference type="Gene3D" id="2.130.10.10">
    <property type="entry name" value="YVTN repeat-like/Quinoprotein amine dehydrogenase"/>
    <property type="match status" value="2"/>
</dbReference>
<dbReference type="Proteomes" id="UP001056855">
    <property type="component" value="Plasmid unnamed1"/>
</dbReference>
<feature type="domain" description="Pyrrolo-quinoline quinone repeat" evidence="1">
    <location>
        <begin position="443"/>
        <end position="537"/>
    </location>
</feature>
<dbReference type="GeneID" id="73292339"/>
<name>A0A9E7NE36_9EURY</name>
<geneLocation type="plasmid" evidence="2 3">
    <name>unnamed1</name>
</geneLocation>
<sequence length="548" mass="59742">MATPPLVDAAGHAEGTRSELHSAELNCLSATLQRELCDRLQTDVAEETLLLFVADHGQTDSRPDENVDNEFCERMGEHDSGSLGEQAFESTPRRRFLAGAAGTCLLSGIGTGIATGGQSDGDTESSAGEELWRVDYETPDPLGRPYLSSVADGSLFVSNLDTVHALSASTGDEEWQFGVDDTEFHDQPIVVDGTVYATSHVFSDRDVEDTAVYALDADTGEQKWQFDDYDVTVAPIHVAENTVFIPKQFCVTAVDADTGDHRWDFKVGYGIETRLKVKMDSFAETDSGTFYVADIEGNVFAVDVASGEEEWRADVGMGVTTDLSVVDDTLFLGAVDSETDQPSNFQYYVSALDATTGEERWRFTVNSEPDTERPELEFVTVFDDTLYVGTDDCYDHPTCANLYAIDAESGEEKWQFAADNSVDTVTRADGTLFVGTALGEGDEGVVHAIEPETGTERWSFHAGYFLLSPITVVEDTLFTATQTNTDYEDAYRLNALDTATGEEQWNFVTDSNISEPRFADGSVFFSADRATVHALDAGVEGSNEDTSN</sequence>